<dbReference type="AlphaFoldDB" id="A0AAW0JXH8"/>
<protein>
    <submittedName>
        <fullName evidence="1">Uncharacterized protein</fullName>
    </submittedName>
</protein>
<sequence>MNIAKIEEKEAINDNRINSLIMRDRDDDEKIREKWRCSCKSWGPSAMFKPIKSWVKKLGLA</sequence>
<dbReference type="Proteomes" id="UP000237347">
    <property type="component" value="Unassembled WGS sequence"/>
</dbReference>
<dbReference type="EMBL" id="PKMF04000440">
    <property type="protein sequence ID" value="KAK7831650.1"/>
    <property type="molecule type" value="Genomic_DNA"/>
</dbReference>
<keyword evidence="2" id="KW-1185">Reference proteome</keyword>
<organism evidence="1 2">
    <name type="scientific">Quercus suber</name>
    <name type="common">Cork oak</name>
    <dbReference type="NCBI Taxonomy" id="58331"/>
    <lineage>
        <taxon>Eukaryota</taxon>
        <taxon>Viridiplantae</taxon>
        <taxon>Streptophyta</taxon>
        <taxon>Embryophyta</taxon>
        <taxon>Tracheophyta</taxon>
        <taxon>Spermatophyta</taxon>
        <taxon>Magnoliopsida</taxon>
        <taxon>eudicotyledons</taxon>
        <taxon>Gunneridae</taxon>
        <taxon>Pentapetalae</taxon>
        <taxon>rosids</taxon>
        <taxon>fabids</taxon>
        <taxon>Fagales</taxon>
        <taxon>Fagaceae</taxon>
        <taxon>Quercus</taxon>
    </lineage>
</organism>
<evidence type="ECO:0000313" key="2">
    <source>
        <dbReference type="Proteomes" id="UP000237347"/>
    </source>
</evidence>
<name>A0AAW0JXH8_QUESU</name>
<accession>A0AAW0JXH8</accession>
<reference evidence="1 2" key="1">
    <citation type="journal article" date="2018" name="Sci. Data">
        <title>The draft genome sequence of cork oak.</title>
        <authorList>
            <person name="Ramos A.M."/>
            <person name="Usie A."/>
            <person name="Barbosa P."/>
            <person name="Barros P.M."/>
            <person name="Capote T."/>
            <person name="Chaves I."/>
            <person name="Simoes F."/>
            <person name="Abreu I."/>
            <person name="Carrasquinho I."/>
            <person name="Faro C."/>
            <person name="Guimaraes J.B."/>
            <person name="Mendonca D."/>
            <person name="Nobrega F."/>
            <person name="Rodrigues L."/>
            <person name="Saibo N.J.M."/>
            <person name="Varela M.C."/>
            <person name="Egas C."/>
            <person name="Matos J."/>
            <person name="Miguel C.M."/>
            <person name="Oliveira M.M."/>
            <person name="Ricardo C.P."/>
            <person name="Goncalves S."/>
        </authorList>
    </citation>
    <scope>NUCLEOTIDE SEQUENCE [LARGE SCALE GENOMIC DNA]</scope>
    <source>
        <strain evidence="2">cv. HL8</strain>
    </source>
</reference>
<proteinExistence type="predicted"/>
<comment type="caution">
    <text evidence="1">The sequence shown here is derived from an EMBL/GenBank/DDBJ whole genome shotgun (WGS) entry which is preliminary data.</text>
</comment>
<gene>
    <name evidence="1" type="ORF">CFP56_027165</name>
</gene>
<evidence type="ECO:0000313" key="1">
    <source>
        <dbReference type="EMBL" id="KAK7831650.1"/>
    </source>
</evidence>